<dbReference type="InterPro" id="IPR059000">
    <property type="entry name" value="ATPase_P-type_domA"/>
</dbReference>
<keyword evidence="5" id="KW-1278">Translocase</keyword>
<dbReference type="InterPro" id="IPR023298">
    <property type="entry name" value="ATPase_P-typ_TM_dom_sf"/>
</dbReference>
<organism evidence="10 11">
    <name type="scientific">Bifidobacterium thermacidophilum</name>
    <dbReference type="NCBI Taxonomy" id="246618"/>
    <lineage>
        <taxon>Bacteria</taxon>
        <taxon>Bacillati</taxon>
        <taxon>Actinomycetota</taxon>
        <taxon>Actinomycetes</taxon>
        <taxon>Bifidobacteriales</taxon>
        <taxon>Bifidobacteriaceae</taxon>
        <taxon>Bifidobacterium</taxon>
    </lineage>
</organism>
<evidence type="ECO:0000256" key="3">
    <source>
        <dbReference type="ARBA" id="ARBA00022692"/>
    </source>
</evidence>
<dbReference type="SFLD" id="SFLDG00002">
    <property type="entry name" value="C1.7:_P-type_atpase_like"/>
    <property type="match status" value="1"/>
</dbReference>
<accession>A0ABW8KQS0</accession>
<keyword evidence="4" id="KW-0479">Metal-binding</keyword>
<dbReference type="RefSeq" id="WP_404441767.1">
    <property type="nucleotide sequence ID" value="NZ_JAOQBW010000007.1"/>
</dbReference>
<feature type="transmembrane region" description="Helical" evidence="8">
    <location>
        <begin position="36"/>
        <end position="56"/>
    </location>
</feature>
<evidence type="ECO:0000256" key="7">
    <source>
        <dbReference type="ARBA" id="ARBA00023136"/>
    </source>
</evidence>
<keyword evidence="7 8" id="KW-0472">Membrane</keyword>
<feature type="transmembrane region" description="Helical" evidence="8">
    <location>
        <begin position="644"/>
        <end position="662"/>
    </location>
</feature>
<dbReference type="InterPro" id="IPR008250">
    <property type="entry name" value="ATPase_P-typ_transduc_dom_A_sf"/>
</dbReference>
<evidence type="ECO:0000313" key="10">
    <source>
        <dbReference type="EMBL" id="MFK3576890.1"/>
    </source>
</evidence>
<protein>
    <submittedName>
        <fullName evidence="10">Cation-translocating P-type ATPase</fullName>
    </submittedName>
</protein>
<feature type="transmembrane region" description="Helical" evidence="8">
    <location>
        <begin position="618"/>
        <end position="638"/>
    </location>
</feature>
<comment type="subcellular location">
    <subcellularLocation>
        <location evidence="1">Cell membrane</location>
        <topology evidence="1">Multi-pass membrane protein</topology>
    </subcellularLocation>
</comment>
<proteinExistence type="inferred from homology"/>
<name>A0ABW8KQS0_9BIFI</name>
<dbReference type="Pfam" id="PF00122">
    <property type="entry name" value="E1-E2_ATPase"/>
    <property type="match status" value="1"/>
</dbReference>
<dbReference type="Gene3D" id="3.40.1110.10">
    <property type="entry name" value="Calcium-transporting ATPase, cytoplasmic domain N"/>
    <property type="match status" value="1"/>
</dbReference>
<dbReference type="InterPro" id="IPR051014">
    <property type="entry name" value="Cation_Transport_ATPase_IB"/>
</dbReference>
<feature type="transmembrane region" description="Helical" evidence="8">
    <location>
        <begin position="12"/>
        <end position="30"/>
    </location>
</feature>
<comment type="similarity">
    <text evidence="2">Belongs to the cation transport ATPase (P-type) (TC 3.A.3) family. Type IB subfamily.</text>
</comment>
<comment type="caution">
    <text evidence="10">The sequence shown here is derived from an EMBL/GenBank/DDBJ whole genome shotgun (WGS) entry which is preliminary data.</text>
</comment>
<dbReference type="EMBL" id="JAOQBW010000007">
    <property type="protein sequence ID" value="MFK3576890.1"/>
    <property type="molecule type" value="Genomic_DNA"/>
</dbReference>
<evidence type="ECO:0000256" key="2">
    <source>
        <dbReference type="ARBA" id="ARBA00006024"/>
    </source>
</evidence>
<dbReference type="InterPro" id="IPR018303">
    <property type="entry name" value="ATPase_P-typ_P_site"/>
</dbReference>
<evidence type="ECO:0000256" key="5">
    <source>
        <dbReference type="ARBA" id="ARBA00022967"/>
    </source>
</evidence>
<keyword evidence="6 8" id="KW-1133">Transmembrane helix</keyword>
<evidence type="ECO:0000256" key="8">
    <source>
        <dbReference type="SAM" id="Phobius"/>
    </source>
</evidence>
<dbReference type="PANTHER" id="PTHR48085">
    <property type="entry name" value="CADMIUM/ZINC-TRANSPORTING ATPASE HMA2-RELATED"/>
    <property type="match status" value="1"/>
</dbReference>
<dbReference type="InterPro" id="IPR023299">
    <property type="entry name" value="ATPase_P-typ_cyto_dom_N"/>
</dbReference>
<dbReference type="InterPro" id="IPR001757">
    <property type="entry name" value="P_typ_ATPase"/>
</dbReference>
<evidence type="ECO:0000313" key="11">
    <source>
        <dbReference type="Proteomes" id="UP001620273"/>
    </source>
</evidence>
<dbReference type="InterPro" id="IPR044492">
    <property type="entry name" value="P_typ_ATPase_HD_dom"/>
</dbReference>
<sequence length="696" mass="73340">MQSFILRHKPQITIISGTLIAAGLVARFALYSQPAYAAAFIIASIIGVLPILIQAVQALRVRVMSIDVLVSIAVFGAFLIGSWDESAIVTFLFLVGGQIERYTLNQTRSAINALTDMAPQSAAVRRADGTFETVPVDDVHVGDIVKVTTGDRIPVDGTVMSGTGLVNESAITGEPIPVDKAVGSSASAGTLLDDGTLTIRADMVGEDTTFGKIIELVENAQDSKSKEERFIDRFATYYTPAVLIIAVIVGLATRRINLAITMLVLGCPGALVIGVPVSNMAGIGNGARHDVLIKGSEVTHRLSSADTFVFDKTGTITVGVPQVTDVRRYDDDGTPVASDTGNGAGGAHIGGFEETKDVAARDSSVLDSSVPDASALDAGSGPAHDDVVRYLVGVESQSQHPLAKAIVRHFGDIPVPQVDEVSVVAGGGISAVHDNHRILVGSPRFVEAEGVVLSSSMREDANELEMQGDSLVAVAVDGSIRLLLGIRDRLRPGVADDITRLRRLGAKTIVLLSGDNQRAVDLMTAKLGFDRAIGGLLPDEKAAVISGLRDDGHRVVFVGDGINDSPSIALADVGIAMGNGADVAIDTSDVVLADSDFSRLPHAYGLAKHTVRNMRENIAIAVGTVALLLSGLVLTTWLTMAVGMFVHEASVLAVILNGMRLLRYRTGRNHGTRHWNIRKLDAYQGQPQSVIDTVAA</sequence>
<dbReference type="InterPro" id="IPR036412">
    <property type="entry name" value="HAD-like_sf"/>
</dbReference>
<dbReference type="SFLD" id="SFLDF00027">
    <property type="entry name" value="p-type_atpase"/>
    <property type="match status" value="1"/>
</dbReference>
<keyword evidence="3 8" id="KW-0812">Transmembrane</keyword>
<evidence type="ECO:0000256" key="1">
    <source>
        <dbReference type="ARBA" id="ARBA00004651"/>
    </source>
</evidence>
<dbReference type="SFLD" id="SFLDS00003">
    <property type="entry name" value="Haloacid_Dehalogenase"/>
    <property type="match status" value="1"/>
</dbReference>
<feature type="transmembrane region" description="Helical" evidence="8">
    <location>
        <begin position="258"/>
        <end position="278"/>
    </location>
</feature>
<keyword evidence="11" id="KW-1185">Reference proteome</keyword>
<dbReference type="PANTHER" id="PTHR48085:SF5">
    <property type="entry name" value="CADMIUM_ZINC-TRANSPORTING ATPASE HMA4-RELATED"/>
    <property type="match status" value="1"/>
</dbReference>
<dbReference type="PRINTS" id="PR00119">
    <property type="entry name" value="CATATPASE"/>
</dbReference>
<evidence type="ECO:0000256" key="6">
    <source>
        <dbReference type="ARBA" id="ARBA00022989"/>
    </source>
</evidence>
<dbReference type="PROSITE" id="PS00154">
    <property type="entry name" value="ATPASE_E1_E2"/>
    <property type="match status" value="1"/>
</dbReference>
<dbReference type="PRINTS" id="PR00941">
    <property type="entry name" value="CDATPASE"/>
</dbReference>
<dbReference type="Gene3D" id="2.70.150.10">
    <property type="entry name" value="Calcium-transporting ATPase, cytoplasmic transduction domain A"/>
    <property type="match status" value="1"/>
</dbReference>
<dbReference type="NCBIfam" id="TIGR01494">
    <property type="entry name" value="ATPase_P-type"/>
    <property type="match status" value="2"/>
</dbReference>
<feature type="domain" description="P-type ATPase A" evidence="9">
    <location>
        <begin position="117"/>
        <end position="218"/>
    </location>
</feature>
<dbReference type="InterPro" id="IPR023214">
    <property type="entry name" value="HAD_sf"/>
</dbReference>
<dbReference type="Proteomes" id="UP001620273">
    <property type="component" value="Unassembled WGS sequence"/>
</dbReference>
<gene>
    <name evidence="10" type="ORF">OCH74_08535</name>
</gene>
<dbReference type="InterPro" id="IPR027256">
    <property type="entry name" value="P-typ_ATPase_IB"/>
</dbReference>
<dbReference type="PROSITE" id="PS01229">
    <property type="entry name" value="COF_2"/>
    <property type="match status" value="1"/>
</dbReference>
<dbReference type="SUPFAM" id="SSF81665">
    <property type="entry name" value="Calcium ATPase, transmembrane domain M"/>
    <property type="match status" value="1"/>
</dbReference>
<dbReference type="Pfam" id="PF00702">
    <property type="entry name" value="Hydrolase"/>
    <property type="match status" value="1"/>
</dbReference>
<dbReference type="Gene3D" id="3.40.50.1000">
    <property type="entry name" value="HAD superfamily/HAD-like"/>
    <property type="match status" value="1"/>
</dbReference>
<dbReference type="CDD" id="cd02079">
    <property type="entry name" value="P-type_ATPase_HM"/>
    <property type="match status" value="1"/>
</dbReference>
<reference evidence="10 11" key="1">
    <citation type="submission" date="2022-09" db="EMBL/GenBank/DDBJ databases">
        <title>Genome sequencing of four strains from tibetan pig.</title>
        <authorList>
            <person name="Feng J."/>
        </authorList>
    </citation>
    <scope>NUCLEOTIDE SEQUENCE [LARGE SCALE GENOMIC DNA]</scope>
    <source>
        <strain evidence="10 11">11-1-1</strain>
    </source>
</reference>
<evidence type="ECO:0000256" key="4">
    <source>
        <dbReference type="ARBA" id="ARBA00022723"/>
    </source>
</evidence>
<feature type="transmembrane region" description="Helical" evidence="8">
    <location>
        <begin position="234"/>
        <end position="252"/>
    </location>
</feature>
<evidence type="ECO:0000259" key="9">
    <source>
        <dbReference type="Pfam" id="PF00122"/>
    </source>
</evidence>
<dbReference type="SUPFAM" id="SSF56784">
    <property type="entry name" value="HAD-like"/>
    <property type="match status" value="1"/>
</dbReference>
<dbReference type="SUPFAM" id="SSF81653">
    <property type="entry name" value="Calcium ATPase, transduction domain A"/>
    <property type="match status" value="1"/>
</dbReference>